<name>A0A8J8NWL1_HALGN</name>
<gene>
    <name evidence="1" type="ORF">FGO68_gene3652</name>
</gene>
<evidence type="ECO:0000313" key="2">
    <source>
        <dbReference type="Proteomes" id="UP000785679"/>
    </source>
</evidence>
<dbReference type="EMBL" id="RRYP01005543">
    <property type="protein sequence ID" value="TNV81944.1"/>
    <property type="molecule type" value="Genomic_DNA"/>
</dbReference>
<sequence length="67" mass="7586">MSSSLRGIQNQISREHRTSLYCHSLTISESSSTRARLQISQRPQISKHSMIASESFLRSRLPKLTGL</sequence>
<protein>
    <submittedName>
        <fullName evidence="1">Uncharacterized protein</fullName>
    </submittedName>
</protein>
<proteinExistence type="predicted"/>
<evidence type="ECO:0000313" key="1">
    <source>
        <dbReference type="EMBL" id="TNV81944.1"/>
    </source>
</evidence>
<reference evidence="1" key="1">
    <citation type="submission" date="2019-06" db="EMBL/GenBank/DDBJ databases">
        <authorList>
            <person name="Zheng W."/>
        </authorList>
    </citation>
    <scope>NUCLEOTIDE SEQUENCE</scope>
    <source>
        <strain evidence="1">QDHG01</strain>
    </source>
</reference>
<comment type="caution">
    <text evidence="1">The sequence shown here is derived from an EMBL/GenBank/DDBJ whole genome shotgun (WGS) entry which is preliminary data.</text>
</comment>
<dbReference type="Proteomes" id="UP000785679">
    <property type="component" value="Unassembled WGS sequence"/>
</dbReference>
<organism evidence="1 2">
    <name type="scientific">Halteria grandinella</name>
    <dbReference type="NCBI Taxonomy" id="5974"/>
    <lineage>
        <taxon>Eukaryota</taxon>
        <taxon>Sar</taxon>
        <taxon>Alveolata</taxon>
        <taxon>Ciliophora</taxon>
        <taxon>Intramacronucleata</taxon>
        <taxon>Spirotrichea</taxon>
        <taxon>Stichotrichia</taxon>
        <taxon>Sporadotrichida</taxon>
        <taxon>Halteriidae</taxon>
        <taxon>Halteria</taxon>
    </lineage>
</organism>
<keyword evidence="2" id="KW-1185">Reference proteome</keyword>
<dbReference type="AlphaFoldDB" id="A0A8J8NWL1"/>
<accession>A0A8J8NWL1</accession>